<dbReference type="EMBL" id="UINC01001427">
    <property type="protein sequence ID" value="SUZ80426.1"/>
    <property type="molecule type" value="Genomic_DNA"/>
</dbReference>
<dbReference type="GO" id="GO:0005737">
    <property type="term" value="C:cytoplasm"/>
    <property type="evidence" value="ECO:0007669"/>
    <property type="project" value="TreeGrafter"/>
</dbReference>
<dbReference type="GO" id="GO:0019136">
    <property type="term" value="F:deoxynucleoside kinase activity"/>
    <property type="evidence" value="ECO:0007669"/>
    <property type="project" value="InterPro"/>
</dbReference>
<dbReference type="CDD" id="cd01673">
    <property type="entry name" value="dNK"/>
    <property type="match status" value="1"/>
</dbReference>
<gene>
    <name evidence="2" type="ORF">METZ01_LOCUS33280</name>
</gene>
<dbReference type="AlphaFoldDB" id="A0A381QM32"/>
<proteinExistence type="predicted"/>
<protein>
    <recommendedName>
        <fullName evidence="1">Deoxynucleoside kinase domain-containing protein</fullName>
    </recommendedName>
</protein>
<sequence length="225" mass="26008">MNVEKLEKHQKASRFIVIEGSIGAGKTSLAKRLAESLSGELILEKASENPFLEGFYRNRRKDALPTQLFFLFQRAKQLEELRQADMFASIRVADFHIDKDRLFAEINLNPEEMELYNKICEKVEMKSIAPDLVIYLQASVDALLQRIYHRDISHETFIDKHYLESLNEAFAGHYYNYDEAPLLIVNTTSIDPINNDADYLQLLEQIEQTTSGRHFYNPITEVAFG</sequence>
<reference evidence="2" key="1">
    <citation type="submission" date="2018-05" db="EMBL/GenBank/DDBJ databases">
        <authorList>
            <person name="Lanie J.A."/>
            <person name="Ng W.-L."/>
            <person name="Kazmierczak K.M."/>
            <person name="Andrzejewski T.M."/>
            <person name="Davidsen T.M."/>
            <person name="Wayne K.J."/>
            <person name="Tettelin H."/>
            <person name="Glass J.I."/>
            <person name="Rusch D."/>
            <person name="Podicherti R."/>
            <person name="Tsui H.-C.T."/>
            <person name="Winkler M.E."/>
        </authorList>
    </citation>
    <scope>NUCLEOTIDE SEQUENCE</scope>
</reference>
<accession>A0A381QM32</accession>
<dbReference type="SUPFAM" id="SSF52540">
    <property type="entry name" value="P-loop containing nucleoside triphosphate hydrolases"/>
    <property type="match status" value="1"/>
</dbReference>
<dbReference type="InterPro" id="IPR002624">
    <property type="entry name" value="DCK/DGK"/>
</dbReference>
<evidence type="ECO:0000259" key="1">
    <source>
        <dbReference type="Pfam" id="PF01712"/>
    </source>
</evidence>
<dbReference type="Pfam" id="PF01712">
    <property type="entry name" value="dNK"/>
    <property type="match status" value="1"/>
</dbReference>
<dbReference type="InterPro" id="IPR031314">
    <property type="entry name" value="DNK_dom"/>
</dbReference>
<dbReference type="PANTHER" id="PTHR10513">
    <property type="entry name" value="DEOXYNUCLEOSIDE KINASE"/>
    <property type="match status" value="1"/>
</dbReference>
<dbReference type="GO" id="GO:0005524">
    <property type="term" value="F:ATP binding"/>
    <property type="evidence" value="ECO:0007669"/>
    <property type="project" value="InterPro"/>
</dbReference>
<name>A0A381QM32_9ZZZZ</name>
<evidence type="ECO:0000313" key="2">
    <source>
        <dbReference type="EMBL" id="SUZ80426.1"/>
    </source>
</evidence>
<dbReference type="Gene3D" id="3.40.50.300">
    <property type="entry name" value="P-loop containing nucleotide triphosphate hydrolases"/>
    <property type="match status" value="1"/>
</dbReference>
<feature type="domain" description="Deoxynucleoside kinase" evidence="1">
    <location>
        <begin position="16"/>
        <end position="208"/>
    </location>
</feature>
<dbReference type="PANTHER" id="PTHR10513:SF46">
    <property type="entry name" value="DEOXYGUANOSINE KINASE"/>
    <property type="match status" value="1"/>
</dbReference>
<dbReference type="InterPro" id="IPR027417">
    <property type="entry name" value="P-loop_NTPase"/>
</dbReference>
<dbReference type="PIRSF" id="PIRSF000705">
    <property type="entry name" value="DNK"/>
    <property type="match status" value="1"/>
</dbReference>
<organism evidence="2">
    <name type="scientific">marine metagenome</name>
    <dbReference type="NCBI Taxonomy" id="408172"/>
    <lineage>
        <taxon>unclassified sequences</taxon>
        <taxon>metagenomes</taxon>
        <taxon>ecological metagenomes</taxon>
    </lineage>
</organism>
<dbReference type="InterPro" id="IPR050566">
    <property type="entry name" value="Deoxyribonucleoside_kinase"/>
</dbReference>